<evidence type="ECO:0008006" key="4">
    <source>
        <dbReference type="Google" id="ProtNLM"/>
    </source>
</evidence>
<dbReference type="Proteomes" id="UP000605676">
    <property type="component" value="Unassembled WGS sequence"/>
</dbReference>
<protein>
    <recommendedName>
        <fullName evidence="4">DUF4625 domain-containing protein</fullName>
    </recommendedName>
</protein>
<keyword evidence="1" id="KW-0732">Signal</keyword>
<evidence type="ECO:0000313" key="2">
    <source>
        <dbReference type="EMBL" id="MBK3518714.1"/>
    </source>
</evidence>
<keyword evidence="3" id="KW-1185">Reference proteome</keyword>
<evidence type="ECO:0000313" key="3">
    <source>
        <dbReference type="Proteomes" id="UP000605676"/>
    </source>
</evidence>
<feature type="signal peptide" evidence="1">
    <location>
        <begin position="1"/>
        <end position="20"/>
    </location>
</feature>
<gene>
    <name evidence="2" type="ORF">JIV24_15310</name>
</gene>
<reference evidence="2 3" key="1">
    <citation type="submission" date="2021-01" db="EMBL/GenBank/DDBJ databases">
        <title>Carboxyliciviraga sp.nov., isolated from coastal sediments.</title>
        <authorList>
            <person name="Lu D."/>
            <person name="Zhang T."/>
        </authorList>
    </citation>
    <scope>NUCLEOTIDE SEQUENCE [LARGE SCALE GENOMIC DNA]</scope>
    <source>
        <strain evidence="2 3">N1Y132</strain>
    </source>
</reference>
<proteinExistence type="predicted"/>
<organism evidence="2 3">
    <name type="scientific">Carboxylicivirga marina</name>
    <dbReference type="NCBI Taxonomy" id="2800988"/>
    <lineage>
        <taxon>Bacteria</taxon>
        <taxon>Pseudomonadati</taxon>
        <taxon>Bacteroidota</taxon>
        <taxon>Bacteroidia</taxon>
        <taxon>Marinilabiliales</taxon>
        <taxon>Marinilabiliaceae</taxon>
        <taxon>Carboxylicivirga</taxon>
    </lineage>
</organism>
<name>A0ABS1HM02_9BACT</name>
<comment type="caution">
    <text evidence="2">The sequence shown here is derived from an EMBL/GenBank/DDBJ whole genome shotgun (WGS) entry which is preliminary data.</text>
</comment>
<dbReference type="EMBL" id="JAENRR010000040">
    <property type="protein sequence ID" value="MBK3518714.1"/>
    <property type="molecule type" value="Genomic_DNA"/>
</dbReference>
<accession>A0ABS1HM02</accession>
<dbReference type="PROSITE" id="PS51257">
    <property type="entry name" value="PROKAR_LIPOPROTEIN"/>
    <property type="match status" value="1"/>
</dbReference>
<evidence type="ECO:0000256" key="1">
    <source>
        <dbReference type="SAM" id="SignalP"/>
    </source>
</evidence>
<dbReference type="RefSeq" id="WP_200465940.1">
    <property type="nucleotide sequence ID" value="NZ_JAENRR010000040.1"/>
</dbReference>
<feature type="chain" id="PRO_5047407209" description="DUF4625 domain-containing protein" evidence="1">
    <location>
        <begin position="21"/>
        <end position="160"/>
    </location>
</feature>
<sequence>MITKLTKTLALSLLLIGAIACGSDDEGPDTEGPTVVITTPVANQQFNKASGYMDLPLVAIFKDNKGLGKCDITIEYIEATPGKAALKGIGSPWTPAENGETHTINFNEERSKDVNEPQLFGVPIEAACTGGIYRLTLTMYDNAEVPNVSVETIDVEFISE</sequence>